<gene>
    <name evidence="2" type="ORF">C8A01DRAFT_38181</name>
</gene>
<keyword evidence="3" id="KW-1185">Reference proteome</keyword>
<feature type="chain" id="PRO_5043037294" evidence="1">
    <location>
        <begin position="21"/>
        <end position="156"/>
    </location>
</feature>
<reference evidence="3" key="1">
    <citation type="journal article" date="2023" name="Mol. Phylogenet. Evol.">
        <title>Genome-scale phylogeny and comparative genomics of the fungal order Sordariales.</title>
        <authorList>
            <person name="Hensen N."/>
            <person name="Bonometti L."/>
            <person name="Westerberg I."/>
            <person name="Brannstrom I.O."/>
            <person name="Guillou S."/>
            <person name="Cros-Aarteil S."/>
            <person name="Calhoun S."/>
            <person name="Haridas S."/>
            <person name="Kuo A."/>
            <person name="Mondo S."/>
            <person name="Pangilinan J."/>
            <person name="Riley R."/>
            <person name="LaButti K."/>
            <person name="Andreopoulos B."/>
            <person name="Lipzen A."/>
            <person name="Chen C."/>
            <person name="Yan M."/>
            <person name="Daum C."/>
            <person name="Ng V."/>
            <person name="Clum A."/>
            <person name="Steindorff A."/>
            <person name="Ohm R.A."/>
            <person name="Martin F."/>
            <person name="Silar P."/>
            <person name="Natvig D.O."/>
            <person name="Lalanne C."/>
            <person name="Gautier V."/>
            <person name="Ament-Velasquez S.L."/>
            <person name="Kruys A."/>
            <person name="Hutchinson M.I."/>
            <person name="Powell A.J."/>
            <person name="Barry K."/>
            <person name="Miller A.N."/>
            <person name="Grigoriev I.V."/>
            <person name="Debuchy R."/>
            <person name="Gladieux P."/>
            <person name="Hiltunen Thoren M."/>
            <person name="Johannesson H."/>
        </authorList>
    </citation>
    <scope>NUCLEOTIDE SEQUENCE [LARGE SCALE GENOMIC DNA]</scope>
    <source>
        <strain evidence="3">CBS 284.82</strain>
    </source>
</reference>
<dbReference type="AlphaFoldDB" id="A0AAN6SNW5"/>
<name>A0AAN6SNW5_9PEZI</name>
<evidence type="ECO:0000313" key="3">
    <source>
        <dbReference type="Proteomes" id="UP001303115"/>
    </source>
</evidence>
<proteinExistence type="predicted"/>
<sequence length="156" mass="16838">MQLSSLVLSATALLAHTASGFNIHCPELDRQGYSLATIDHDRETGQNSVGFHVSNRGSSADIKLDFFGRLGDDFVFRWVASGEWLLSLADGTSNPTDITQPFTVGSQTQFLYGGEDGVWNVCDNPELGVYEIILSRTGPIERDGCIGNVALLTVGQ</sequence>
<evidence type="ECO:0000256" key="1">
    <source>
        <dbReference type="SAM" id="SignalP"/>
    </source>
</evidence>
<organism evidence="2 3">
    <name type="scientific">Parachaetomium inaequale</name>
    <dbReference type="NCBI Taxonomy" id="2588326"/>
    <lineage>
        <taxon>Eukaryota</taxon>
        <taxon>Fungi</taxon>
        <taxon>Dikarya</taxon>
        <taxon>Ascomycota</taxon>
        <taxon>Pezizomycotina</taxon>
        <taxon>Sordariomycetes</taxon>
        <taxon>Sordariomycetidae</taxon>
        <taxon>Sordariales</taxon>
        <taxon>Chaetomiaceae</taxon>
        <taxon>Parachaetomium</taxon>
    </lineage>
</organism>
<feature type="signal peptide" evidence="1">
    <location>
        <begin position="1"/>
        <end position="20"/>
    </location>
</feature>
<keyword evidence="1" id="KW-0732">Signal</keyword>
<protein>
    <submittedName>
        <fullName evidence="2">Uncharacterized protein</fullName>
    </submittedName>
</protein>
<dbReference type="Proteomes" id="UP001303115">
    <property type="component" value="Unassembled WGS sequence"/>
</dbReference>
<dbReference type="EMBL" id="MU854447">
    <property type="protein sequence ID" value="KAK4035336.1"/>
    <property type="molecule type" value="Genomic_DNA"/>
</dbReference>
<comment type="caution">
    <text evidence="2">The sequence shown here is derived from an EMBL/GenBank/DDBJ whole genome shotgun (WGS) entry which is preliminary data.</text>
</comment>
<evidence type="ECO:0000313" key="2">
    <source>
        <dbReference type="EMBL" id="KAK4035336.1"/>
    </source>
</evidence>
<accession>A0AAN6SNW5</accession>